<dbReference type="NCBIfam" id="TIGR01784">
    <property type="entry name" value="T_den_put_tspse"/>
    <property type="match status" value="1"/>
</dbReference>
<name>A0A1U7GY07_9CYAN</name>
<dbReference type="InterPro" id="IPR022573">
    <property type="entry name" value="DUF2887"/>
</dbReference>
<reference evidence="1 2" key="1">
    <citation type="submission" date="2016-11" db="EMBL/GenBank/DDBJ databases">
        <title>Draft Genome Sequences of Nine Cyanobacterial Strains from Diverse Habitats.</title>
        <authorList>
            <person name="Zhu T."/>
            <person name="Hou S."/>
            <person name="Lu X."/>
            <person name="Hess W.R."/>
        </authorList>
    </citation>
    <scope>NUCLEOTIDE SEQUENCE [LARGE SCALE GENOMIC DNA]</scope>
    <source>
        <strain evidence="1 2">NIES-592</strain>
    </source>
</reference>
<evidence type="ECO:0000313" key="1">
    <source>
        <dbReference type="EMBL" id="OKH13280.1"/>
    </source>
</evidence>
<evidence type="ECO:0008006" key="3">
    <source>
        <dbReference type="Google" id="ProtNLM"/>
    </source>
</evidence>
<comment type="caution">
    <text evidence="1">The sequence shown here is derived from an EMBL/GenBank/DDBJ whole genome shotgun (WGS) entry which is preliminary data.</text>
</comment>
<sequence length="275" mass="31854">MKTDSIFYQLFAEFPSIFFELIGRSPSNSQDYQFRSVEIKQTAFRIDGVFLPPEDSSDKTVYFCEVQFQKDQFLYHRLFAELFLYLDQNPSTYDWYTVIIYPKRNLEPDEDRLYQVLLESSKVQRVYLDELETSANRSLGIGVVKLVVEPEENAANYAKQLIAQARQQRGDRLSSQAIIDLIETIIVYKFPQLSRQEVEDMLKLSELKQTRVYQEALEEGREEGRQEGRQEGVKEGKLAAVPLLLKAGVSVEEIAQQLEVEIEAVRQIAQQQSIS</sequence>
<dbReference type="InterPro" id="IPR010106">
    <property type="entry name" value="RpnA"/>
</dbReference>
<dbReference type="Proteomes" id="UP000186391">
    <property type="component" value="Unassembled WGS sequence"/>
</dbReference>
<dbReference type="EMBL" id="MRCA01000007">
    <property type="protein sequence ID" value="OKH13280.1"/>
    <property type="molecule type" value="Genomic_DNA"/>
</dbReference>
<dbReference type="Pfam" id="PF11103">
    <property type="entry name" value="DUF2887"/>
    <property type="match status" value="1"/>
</dbReference>
<proteinExistence type="predicted"/>
<dbReference type="OrthoDB" id="468313at2"/>
<dbReference type="PANTHER" id="PTHR35586:SF2">
    <property type="entry name" value="SLL1542 PROTEIN"/>
    <property type="match status" value="1"/>
</dbReference>
<protein>
    <recommendedName>
        <fullName evidence="3">Flagellar assembly protein H</fullName>
    </recommendedName>
</protein>
<organism evidence="1 2">
    <name type="scientific">Fischerella major NIES-592</name>
    <dbReference type="NCBI Taxonomy" id="210994"/>
    <lineage>
        <taxon>Bacteria</taxon>
        <taxon>Bacillati</taxon>
        <taxon>Cyanobacteriota</taxon>
        <taxon>Cyanophyceae</taxon>
        <taxon>Nostocales</taxon>
        <taxon>Hapalosiphonaceae</taxon>
        <taxon>Fischerella</taxon>
    </lineage>
</organism>
<dbReference type="RefSeq" id="WP_073556123.1">
    <property type="nucleotide sequence ID" value="NZ_MRCA01000007.1"/>
</dbReference>
<accession>A0A1U7GY07</accession>
<keyword evidence="2" id="KW-1185">Reference proteome</keyword>
<dbReference type="AlphaFoldDB" id="A0A1U7GY07"/>
<dbReference type="PANTHER" id="PTHR35586">
    <property type="entry name" value="SLL1691 PROTEIN"/>
    <property type="match status" value="1"/>
</dbReference>
<evidence type="ECO:0000313" key="2">
    <source>
        <dbReference type="Proteomes" id="UP000186391"/>
    </source>
</evidence>
<gene>
    <name evidence="1" type="ORF">NIES592_14495</name>
</gene>